<dbReference type="Proteomes" id="UP000807342">
    <property type="component" value="Unassembled WGS sequence"/>
</dbReference>
<evidence type="ECO:0000313" key="3">
    <source>
        <dbReference type="Proteomes" id="UP000807342"/>
    </source>
</evidence>
<name>A0A9P5X001_9AGAR</name>
<gene>
    <name evidence="2" type="ORF">P691DRAFT_682427</name>
</gene>
<dbReference type="InterPro" id="IPR041457">
    <property type="entry name" value="CxC2_KDZ-assoc"/>
</dbReference>
<keyword evidence="3" id="KW-1185">Reference proteome</keyword>
<protein>
    <recommendedName>
        <fullName evidence="1">CxC2-like cysteine cluster KDZ transposase-associated domain-containing protein</fullName>
    </recommendedName>
</protein>
<dbReference type="OrthoDB" id="3004525at2759"/>
<dbReference type="Pfam" id="PF18803">
    <property type="entry name" value="CxC2"/>
    <property type="match status" value="1"/>
</dbReference>
<comment type="caution">
    <text evidence="2">The sequence shown here is derived from an EMBL/GenBank/DDBJ whole genome shotgun (WGS) entry which is preliminary data.</text>
</comment>
<sequence length="188" mass="21266">MSTKLGVFTPEILQEFQNKILSLEAPGLASEQCTGCLLLAYPSPSPLLADPLPPAIEELPIALFCCLECFSHTPLCSQCIIQAHWEVPFHHIQKWTGKFFTKTSLYHLGHIVYLGHAGEQCPSNSNSPNHFVIVHTNGIHHWHVLYYTCEPFIQKQDKALQLMGHELFPATIDTPQTIFTFHVLNHFH</sequence>
<dbReference type="AlphaFoldDB" id="A0A9P5X001"/>
<accession>A0A9P5X001</accession>
<evidence type="ECO:0000313" key="2">
    <source>
        <dbReference type="EMBL" id="KAF9442003.1"/>
    </source>
</evidence>
<feature type="domain" description="CxC2-like cysteine cluster KDZ transposase-associated" evidence="1">
    <location>
        <begin position="105"/>
        <end position="188"/>
    </location>
</feature>
<organism evidence="2 3">
    <name type="scientific">Macrolepiota fuliginosa MF-IS2</name>
    <dbReference type="NCBI Taxonomy" id="1400762"/>
    <lineage>
        <taxon>Eukaryota</taxon>
        <taxon>Fungi</taxon>
        <taxon>Dikarya</taxon>
        <taxon>Basidiomycota</taxon>
        <taxon>Agaricomycotina</taxon>
        <taxon>Agaricomycetes</taxon>
        <taxon>Agaricomycetidae</taxon>
        <taxon>Agaricales</taxon>
        <taxon>Agaricineae</taxon>
        <taxon>Agaricaceae</taxon>
        <taxon>Macrolepiota</taxon>
    </lineage>
</organism>
<evidence type="ECO:0000259" key="1">
    <source>
        <dbReference type="Pfam" id="PF18803"/>
    </source>
</evidence>
<reference evidence="2" key="1">
    <citation type="submission" date="2020-11" db="EMBL/GenBank/DDBJ databases">
        <authorList>
            <consortium name="DOE Joint Genome Institute"/>
            <person name="Ahrendt S."/>
            <person name="Riley R."/>
            <person name="Andreopoulos W."/>
            <person name="Labutti K."/>
            <person name="Pangilinan J."/>
            <person name="Ruiz-Duenas F.J."/>
            <person name="Barrasa J.M."/>
            <person name="Sanchez-Garcia M."/>
            <person name="Camarero S."/>
            <person name="Miyauchi S."/>
            <person name="Serrano A."/>
            <person name="Linde D."/>
            <person name="Babiker R."/>
            <person name="Drula E."/>
            <person name="Ayuso-Fernandez I."/>
            <person name="Pacheco R."/>
            <person name="Padilla G."/>
            <person name="Ferreira P."/>
            <person name="Barriuso J."/>
            <person name="Kellner H."/>
            <person name="Castanera R."/>
            <person name="Alfaro M."/>
            <person name="Ramirez L."/>
            <person name="Pisabarro A.G."/>
            <person name="Kuo A."/>
            <person name="Tritt A."/>
            <person name="Lipzen A."/>
            <person name="He G."/>
            <person name="Yan M."/>
            <person name="Ng V."/>
            <person name="Cullen D."/>
            <person name="Martin F."/>
            <person name="Rosso M.-N."/>
            <person name="Henrissat B."/>
            <person name="Hibbett D."/>
            <person name="Martinez A.T."/>
            <person name="Grigoriev I.V."/>
        </authorList>
    </citation>
    <scope>NUCLEOTIDE SEQUENCE</scope>
    <source>
        <strain evidence="2">MF-IS2</strain>
    </source>
</reference>
<dbReference type="EMBL" id="MU151726">
    <property type="protein sequence ID" value="KAF9442003.1"/>
    <property type="molecule type" value="Genomic_DNA"/>
</dbReference>
<proteinExistence type="predicted"/>